<dbReference type="InterPro" id="IPR011658">
    <property type="entry name" value="PA14_dom"/>
</dbReference>
<dbReference type="Proteomes" id="UP000434580">
    <property type="component" value="Unassembled WGS sequence"/>
</dbReference>
<evidence type="ECO:0000313" key="2">
    <source>
        <dbReference type="EMBL" id="CAA0119228.1"/>
    </source>
</evidence>
<feature type="domain" description="PA14" evidence="1">
    <location>
        <begin position="183"/>
        <end position="256"/>
    </location>
</feature>
<accession>A0A5S9QK40</accession>
<evidence type="ECO:0000313" key="3">
    <source>
        <dbReference type="Proteomes" id="UP000434580"/>
    </source>
</evidence>
<name>A0A5S9QK40_9GAMM</name>
<gene>
    <name evidence="2" type="ORF">DPBNPPHM_02421</name>
</gene>
<dbReference type="EMBL" id="CACSII010000020">
    <property type="protein sequence ID" value="CAA0119228.1"/>
    <property type="molecule type" value="Genomic_DNA"/>
</dbReference>
<protein>
    <recommendedName>
        <fullName evidence="1">PA14 domain-containing protein</fullName>
    </recommendedName>
</protein>
<dbReference type="AlphaFoldDB" id="A0A5S9QK40"/>
<dbReference type="Pfam" id="PF07691">
    <property type="entry name" value="PA14"/>
    <property type="match status" value="1"/>
</dbReference>
<reference evidence="2 3" key="1">
    <citation type="submission" date="2019-11" db="EMBL/GenBank/DDBJ databases">
        <authorList>
            <person name="Holert J."/>
        </authorList>
    </citation>
    <scope>NUCLEOTIDE SEQUENCE [LARGE SCALE GENOMIC DNA]</scope>
    <source>
        <strain evidence="2">BC5_2</strain>
    </source>
</reference>
<proteinExistence type="predicted"/>
<sequence length="380" mass="40205">MAFGTTSGGVLTSVDTGNIVPGSEAYTHYVASYLGELADDVATAQNPKLNSVDLGWIKQSTNLRAFADGRIQHFAEEISVGRQLGYFDKSLVTRLASFRRGIESILVQGDVWAVGRAPTSIADAQGLIAKKTGTDYTIHKLAFNDVRNANGELTGDTLGAFLGTNATLKAASGAVTLKSVDTDLIHRITGNIYLSAGDHQLSIQHDDGLQLSLGGQQLVNKVGWDRDKPETANFHAAKAGFYPLHALYYQAGGTARFDVKVDGKTLSSEGGAEGVKGVPLSSVYAELTLSHNSEQHLPAKGAVDQLLAAVGNRTLGSQLAEHKSIASVDADKQHNAYIQGWSKYSAHTSISKDLLIPIFVNIGISNEGGNTAIIAVITNS</sequence>
<organism evidence="2 3">
    <name type="scientific">BD1-7 clade bacterium</name>
    <dbReference type="NCBI Taxonomy" id="2029982"/>
    <lineage>
        <taxon>Bacteria</taxon>
        <taxon>Pseudomonadati</taxon>
        <taxon>Pseudomonadota</taxon>
        <taxon>Gammaproteobacteria</taxon>
        <taxon>Cellvibrionales</taxon>
        <taxon>Spongiibacteraceae</taxon>
        <taxon>BD1-7 clade</taxon>
    </lineage>
</organism>
<evidence type="ECO:0000259" key="1">
    <source>
        <dbReference type="Pfam" id="PF07691"/>
    </source>
</evidence>